<evidence type="ECO:0000313" key="7">
    <source>
        <dbReference type="Proteomes" id="UP000278983"/>
    </source>
</evidence>
<keyword evidence="2" id="KW-0238">DNA-binding</keyword>
<dbReference type="PANTHER" id="PTHR43214:SF43">
    <property type="entry name" value="TWO-COMPONENT RESPONSE REGULATOR"/>
    <property type="match status" value="1"/>
</dbReference>
<dbReference type="InterPro" id="IPR039420">
    <property type="entry name" value="WalR-like"/>
</dbReference>
<dbReference type="PROSITE" id="PS50043">
    <property type="entry name" value="HTH_LUXR_2"/>
    <property type="match status" value="1"/>
</dbReference>
<accession>A0A3S0RPN0</accession>
<evidence type="ECO:0000259" key="4">
    <source>
        <dbReference type="PROSITE" id="PS50043"/>
    </source>
</evidence>
<evidence type="ECO:0000259" key="5">
    <source>
        <dbReference type="PROSITE" id="PS50110"/>
    </source>
</evidence>
<dbReference type="AlphaFoldDB" id="A0A3S0RPN0"/>
<name>A0A3S0RPN0_9BACT</name>
<reference evidence="6 7" key="1">
    <citation type="submission" date="2018-12" db="EMBL/GenBank/DDBJ databases">
        <title>Genome sequencing of Prevotella sp. KCOM 3155 (= JS262).</title>
        <authorList>
            <person name="Kook J.-K."/>
            <person name="Park S.-N."/>
            <person name="Lim Y.K."/>
        </authorList>
    </citation>
    <scope>NUCLEOTIDE SEQUENCE [LARGE SCALE GENOMIC DNA]</scope>
    <source>
        <strain evidence="6 7">KCOM 3155</strain>
    </source>
</reference>
<dbReference type="GO" id="GO:0000160">
    <property type="term" value="P:phosphorelay signal transduction system"/>
    <property type="evidence" value="ECO:0007669"/>
    <property type="project" value="InterPro"/>
</dbReference>
<dbReference type="RefSeq" id="WP_126678893.1">
    <property type="nucleotide sequence ID" value="NZ_RYYU01000001.1"/>
</dbReference>
<feature type="domain" description="Response regulatory" evidence="5">
    <location>
        <begin position="3"/>
        <end position="119"/>
    </location>
</feature>
<dbReference type="SUPFAM" id="SSF52172">
    <property type="entry name" value="CheY-like"/>
    <property type="match status" value="1"/>
</dbReference>
<evidence type="ECO:0000256" key="3">
    <source>
        <dbReference type="PROSITE-ProRule" id="PRU00169"/>
    </source>
</evidence>
<evidence type="ECO:0000313" key="6">
    <source>
        <dbReference type="EMBL" id="RUL59788.1"/>
    </source>
</evidence>
<dbReference type="InterPro" id="IPR011006">
    <property type="entry name" value="CheY-like_superfamily"/>
</dbReference>
<proteinExistence type="predicted"/>
<dbReference type="SMART" id="SM00421">
    <property type="entry name" value="HTH_LUXR"/>
    <property type="match status" value="1"/>
</dbReference>
<dbReference type="PROSITE" id="PS00622">
    <property type="entry name" value="HTH_LUXR_1"/>
    <property type="match status" value="1"/>
</dbReference>
<comment type="caution">
    <text evidence="6">The sequence shown here is derived from an EMBL/GenBank/DDBJ whole genome shotgun (WGS) entry which is preliminary data.</text>
</comment>
<dbReference type="Gene3D" id="3.40.50.2300">
    <property type="match status" value="1"/>
</dbReference>
<dbReference type="SMART" id="SM00448">
    <property type="entry name" value="REC"/>
    <property type="match status" value="1"/>
</dbReference>
<dbReference type="GO" id="GO:0006355">
    <property type="term" value="P:regulation of DNA-templated transcription"/>
    <property type="evidence" value="ECO:0007669"/>
    <property type="project" value="InterPro"/>
</dbReference>
<dbReference type="CDD" id="cd17535">
    <property type="entry name" value="REC_NarL-like"/>
    <property type="match status" value="1"/>
</dbReference>
<dbReference type="InterPro" id="IPR001789">
    <property type="entry name" value="Sig_transdc_resp-reg_receiver"/>
</dbReference>
<dbReference type="Pfam" id="PF00072">
    <property type="entry name" value="Response_reg"/>
    <property type="match status" value="1"/>
</dbReference>
<dbReference type="SUPFAM" id="SSF46894">
    <property type="entry name" value="C-terminal effector domain of the bipartite response regulators"/>
    <property type="match status" value="1"/>
</dbReference>
<dbReference type="Pfam" id="PF00196">
    <property type="entry name" value="GerE"/>
    <property type="match status" value="1"/>
</dbReference>
<feature type="modified residue" description="4-aspartylphosphate" evidence="3">
    <location>
        <position position="54"/>
    </location>
</feature>
<dbReference type="CDD" id="cd06170">
    <property type="entry name" value="LuxR_C_like"/>
    <property type="match status" value="1"/>
</dbReference>
<dbReference type="InterPro" id="IPR016032">
    <property type="entry name" value="Sig_transdc_resp-reg_C-effctor"/>
</dbReference>
<dbReference type="OrthoDB" id="9797341at2"/>
<sequence>MIKVHIADDHRMLVEGLQTAIEDSGIAKVVDTSHTLAACRITLRFRHPDVLLLDISMPDGSGIDFCKEMCEAYPDMKILMLTSYDEYTMVSRALTAGASGYILKNALSEEVVKGIETVMAGDTYFSRDIDRMMKKRINHSVWLTAREQELLRHIVDGCTNQQIADRMFLSVETIKTYRKNITQKLGTKNAAELVQIAIRDKWV</sequence>
<evidence type="ECO:0000256" key="1">
    <source>
        <dbReference type="ARBA" id="ARBA00022553"/>
    </source>
</evidence>
<gene>
    <name evidence="6" type="ORF">EHV08_08475</name>
</gene>
<organism evidence="6 7">
    <name type="scientific">Prevotella koreensis</name>
    <dbReference type="NCBI Taxonomy" id="2490854"/>
    <lineage>
        <taxon>Bacteria</taxon>
        <taxon>Pseudomonadati</taxon>
        <taxon>Bacteroidota</taxon>
        <taxon>Bacteroidia</taxon>
        <taxon>Bacteroidales</taxon>
        <taxon>Prevotellaceae</taxon>
        <taxon>Prevotella</taxon>
    </lineage>
</organism>
<dbReference type="InterPro" id="IPR000792">
    <property type="entry name" value="Tscrpt_reg_LuxR_C"/>
</dbReference>
<dbReference type="PANTHER" id="PTHR43214">
    <property type="entry name" value="TWO-COMPONENT RESPONSE REGULATOR"/>
    <property type="match status" value="1"/>
</dbReference>
<evidence type="ECO:0000256" key="2">
    <source>
        <dbReference type="ARBA" id="ARBA00023125"/>
    </source>
</evidence>
<feature type="domain" description="HTH luxR-type" evidence="4">
    <location>
        <begin position="136"/>
        <end position="201"/>
    </location>
</feature>
<dbReference type="EMBL" id="RYYU01000001">
    <property type="protein sequence ID" value="RUL59788.1"/>
    <property type="molecule type" value="Genomic_DNA"/>
</dbReference>
<dbReference type="PROSITE" id="PS50110">
    <property type="entry name" value="RESPONSE_REGULATORY"/>
    <property type="match status" value="1"/>
</dbReference>
<dbReference type="GO" id="GO:0003677">
    <property type="term" value="F:DNA binding"/>
    <property type="evidence" value="ECO:0007669"/>
    <property type="project" value="UniProtKB-KW"/>
</dbReference>
<protein>
    <submittedName>
        <fullName evidence="6">Response regulator transcription factor</fullName>
    </submittedName>
</protein>
<dbReference type="InterPro" id="IPR058245">
    <property type="entry name" value="NreC/VraR/RcsB-like_REC"/>
</dbReference>
<dbReference type="Proteomes" id="UP000278983">
    <property type="component" value="Unassembled WGS sequence"/>
</dbReference>
<dbReference type="PRINTS" id="PR00038">
    <property type="entry name" value="HTHLUXR"/>
</dbReference>
<keyword evidence="1 3" id="KW-0597">Phosphoprotein</keyword>
<keyword evidence="7" id="KW-1185">Reference proteome</keyword>